<dbReference type="Proteomes" id="UP000186040">
    <property type="component" value="Unassembled WGS sequence"/>
</dbReference>
<sequence>MAHDAAQDARDVALARLSKSFALVEAWQKRIHAQQPPPEPGSSLAGDDKATDPYNLSHAVVEVLLSAVDHLETLRLVVQEQQTLPARGGFTLVRAVLENAAVAVWLLAPASRDERVFRLLRWEWADAEDSDSALLLMAEMATDPTRSAEVRQNAADQRDKRKQSLQKLAQDRHLSQNQVSQVCARPVKWADILKGAGDAARELTGDRAKWAWMICSGLAHSRRWAVIGFLKYEVTPGPTADLHHLKVSADEERLAIMVNIAVLMLAEAWRLFDERRRSLMGS</sequence>
<evidence type="ECO:0000313" key="2">
    <source>
        <dbReference type="Proteomes" id="UP000186040"/>
    </source>
</evidence>
<dbReference type="RefSeq" id="WP_075975705.1">
    <property type="nucleotide sequence ID" value="NZ_MKQR01000016.1"/>
</dbReference>
<proteinExistence type="predicted"/>
<dbReference type="STRING" id="1193682.BJP25_21125"/>
<dbReference type="OrthoDB" id="4045431at2"/>
<organism evidence="1 2">
    <name type="scientific">Actinokineospora bangkokensis</name>
    <dbReference type="NCBI Taxonomy" id="1193682"/>
    <lineage>
        <taxon>Bacteria</taxon>
        <taxon>Bacillati</taxon>
        <taxon>Actinomycetota</taxon>
        <taxon>Actinomycetes</taxon>
        <taxon>Pseudonocardiales</taxon>
        <taxon>Pseudonocardiaceae</taxon>
        <taxon>Actinokineospora</taxon>
    </lineage>
</organism>
<reference evidence="1 2" key="1">
    <citation type="submission" date="2016-10" db="EMBL/GenBank/DDBJ databases">
        <title>The Draft Genome Sequence of Actinokineospora bangkokensis 44EHWT reveals the biosynthetic pathway of antifungal compounds Thailandins with unusual extender unit butylmalonyl-CoA.</title>
        <authorList>
            <person name="Greule A."/>
            <person name="Intra B."/>
            <person name="Flemming S."/>
            <person name="Rommel M.G."/>
            <person name="Panbangred W."/>
            <person name="Bechthold A."/>
        </authorList>
    </citation>
    <scope>NUCLEOTIDE SEQUENCE [LARGE SCALE GENOMIC DNA]</scope>
    <source>
        <strain evidence="1 2">44EHW</strain>
    </source>
</reference>
<name>A0A1Q9LKK2_9PSEU</name>
<evidence type="ECO:0000313" key="1">
    <source>
        <dbReference type="EMBL" id="OLR92562.1"/>
    </source>
</evidence>
<keyword evidence="2" id="KW-1185">Reference proteome</keyword>
<dbReference type="EMBL" id="MKQR01000016">
    <property type="protein sequence ID" value="OLR92562.1"/>
    <property type="molecule type" value="Genomic_DNA"/>
</dbReference>
<dbReference type="AlphaFoldDB" id="A0A1Q9LKK2"/>
<gene>
    <name evidence="1" type="ORF">BJP25_21125</name>
</gene>
<accession>A0A1Q9LKK2</accession>
<comment type="caution">
    <text evidence="1">The sequence shown here is derived from an EMBL/GenBank/DDBJ whole genome shotgun (WGS) entry which is preliminary data.</text>
</comment>
<protein>
    <submittedName>
        <fullName evidence="1">Uncharacterized protein</fullName>
    </submittedName>
</protein>